<sequence>MPTTAILGGGLCGRLLAIRLAEQGIQTALFEQGSRNGENAAAYIAAAMLAPAAESVEATPEVIALGYQSLPIWRAIIERLDTPVFMQQNGSLIVWHSQDKPLARQFEQHLHRAGTGLQYWQAADIAAAEPQLRGRFQAGFYLPEEGQLDNRQILAALANQAEQLGVQCHWHRTTDIETLQKQFACVIDCRGIGAKSSWNRPSENGSRLRGVRGEVARVYAPEVSLNRPVRLLHPRYPLYIAPKQNNVFVIGATQIESESEAPASVRSGLELLSALYAVHPAFGEAQILEFAAKLRPTLNHHNPEIRYRTDRSLVEINGLFRHGFMIAPAVTAAAARLIGALQHQQNIPEQDSESGLLYIPIRNRNNP</sequence>
<protein>
    <recommendedName>
        <fullName evidence="7">D-amino-acid oxidase</fullName>
        <ecNumber evidence="6">1.4.3.3</ecNumber>
    </recommendedName>
</protein>
<dbReference type="PANTHER" id="PTHR11530">
    <property type="entry name" value="D-AMINO ACID OXIDASE"/>
    <property type="match status" value="1"/>
</dbReference>
<dbReference type="OrthoDB" id="9790035at2"/>
<evidence type="ECO:0000256" key="3">
    <source>
        <dbReference type="ARBA" id="ARBA00022630"/>
    </source>
</evidence>
<dbReference type="InterPro" id="IPR023209">
    <property type="entry name" value="DAO"/>
</dbReference>
<dbReference type="SUPFAM" id="SSF51905">
    <property type="entry name" value="FAD/NAD(P)-binding domain"/>
    <property type="match status" value="1"/>
</dbReference>
<dbReference type="Proteomes" id="UP000036027">
    <property type="component" value="Unassembled WGS sequence"/>
</dbReference>
<comment type="caution">
    <text evidence="10">The sequence shown here is derived from an EMBL/GenBank/DDBJ whole genome shotgun (WGS) entry which is preliminary data.</text>
</comment>
<dbReference type="GO" id="GO:0071949">
    <property type="term" value="F:FAD binding"/>
    <property type="evidence" value="ECO:0007669"/>
    <property type="project" value="InterPro"/>
</dbReference>
<dbReference type="EMBL" id="JTDO01000019">
    <property type="protein sequence ID" value="KLT72145.1"/>
    <property type="molecule type" value="Genomic_DNA"/>
</dbReference>
<evidence type="ECO:0000313" key="11">
    <source>
        <dbReference type="Proteomes" id="UP000036027"/>
    </source>
</evidence>
<dbReference type="InterPro" id="IPR006076">
    <property type="entry name" value="FAD-dep_OxRdtase"/>
</dbReference>
<evidence type="ECO:0000256" key="5">
    <source>
        <dbReference type="ARBA" id="ARBA00023002"/>
    </source>
</evidence>
<dbReference type="Pfam" id="PF01266">
    <property type="entry name" value="DAO"/>
    <property type="match status" value="1"/>
</dbReference>
<dbReference type="AlphaFoldDB" id="A0A0J0YPU1"/>
<dbReference type="GO" id="GO:0046416">
    <property type="term" value="P:D-amino acid metabolic process"/>
    <property type="evidence" value="ECO:0007669"/>
    <property type="project" value="InterPro"/>
</dbReference>
<comment type="catalytic activity">
    <reaction evidence="8">
        <text>a D-alpha-amino acid + O2 + H2O = a 2-oxocarboxylate + H2O2 + NH4(+)</text>
        <dbReference type="Rhea" id="RHEA:21816"/>
        <dbReference type="ChEBI" id="CHEBI:15377"/>
        <dbReference type="ChEBI" id="CHEBI:15379"/>
        <dbReference type="ChEBI" id="CHEBI:16240"/>
        <dbReference type="ChEBI" id="CHEBI:28938"/>
        <dbReference type="ChEBI" id="CHEBI:35179"/>
        <dbReference type="ChEBI" id="CHEBI:59871"/>
        <dbReference type="EC" id="1.4.3.3"/>
    </reaction>
    <physiologicalReaction direction="left-to-right" evidence="8">
        <dbReference type="Rhea" id="RHEA:21817"/>
    </physiologicalReaction>
</comment>
<keyword evidence="11" id="KW-1185">Reference proteome</keyword>
<keyword evidence="5" id="KW-0560">Oxidoreductase</keyword>
<dbReference type="PANTHER" id="PTHR11530:SF11">
    <property type="entry name" value="D-ASPARTATE OXIDASE"/>
    <property type="match status" value="1"/>
</dbReference>
<dbReference type="InterPro" id="IPR036188">
    <property type="entry name" value="FAD/NAD-bd_sf"/>
</dbReference>
<evidence type="ECO:0000256" key="1">
    <source>
        <dbReference type="ARBA" id="ARBA00001974"/>
    </source>
</evidence>
<evidence type="ECO:0000256" key="6">
    <source>
        <dbReference type="ARBA" id="ARBA00039101"/>
    </source>
</evidence>
<dbReference type="GO" id="GO:0003884">
    <property type="term" value="F:D-amino-acid oxidase activity"/>
    <property type="evidence" value="ECO:0007669"/>
    <property type="project" value="UniProtKB-EC"/>
</dbReference>
<reference evidence="10 11" key="1">
    <citation type="submission" date="2014-11" db="EMBL/GenBank/DDBJ databases">
        <title>Genome of a novel goose pathogen.</title>
        <authorList>
            <person name="Hansen C.M."/>
            <person name="Hueffer K."/>
            <person name="Choi S.C."/>
        </authorList>
    </citation>
    <scope>NUCLEOTIDE SEQUENCE [LARGE SCALE GENOMIC DNA]</scope>
    <source>
        <strain evidence="10 11">KH1503</strain>
    </source>
</reference>
<keyword evidence="4" id="KW-0274">FAD</keyword>
<dbReference type="RefSeq" id="WP_047761750.1">
    <property type="nucleotide sequence ID" value="NZ_CP091510.1"/>
</dbReference>
<evidence type="ECO:0000256" key="2">
    <source>
        <dbReference type="ARBA" id="ARBA00006730"/>
    </source>
</evidence>
<comment type="cofactor">
    <cofactor evidence="1">
        <name>FAD</name>
        <dbReference type="ChEBI" id="CHEBI:57692"/>
    </cofactor>
</comment>
<dbReference type="Gene3D" id="3.30.9.10">
    <property type="entry name" value="D-Amino Acid Oxidase, subunit A, domain 2"/>
    <property type="match status" value="1"/>
</dbReference>
<dbReference type="EC" id="1.4.3.3" evidence="6"/>
<gene>
    <name evidence="10" type="ORF">PL75_09765</name>
</gene>
<proteinExistence type="inferred from homology"/>
<evidence type="ECO:0000256" key="8">
    <source>
        <dbReference type="ARBA" id="ARBA00049547"/>
    </source>
</evidence>
<dbReference type="PATRIC" id="fig|1470200.3.peg.969"/>
<accession>A0A0J0YPU1</accession>
<dbReference type="STRING" id="1470200.PL75_09765"/>
<organism evidence="10 11">
    <name type="scientific">Neisseria arctica</name>
    <dbReference type="NCBI Taxonomy" id="1470200"/>
    <lineage>
        <taxon>Bacteria</taxon>
        <taxon>Pseudomonadati</taxon>
        <taxon>Pseudomonadota</taxon>
        <taxon>Betaproteobacteria</taxon>
        <taxon>Neisseriales</taxon>
        <taxon>Neisseriaceae</taxon>
        <taxon>Neisseria</taxon>
    </lineage>
</organism>
<feature type="domain" description="FAD dependent oxidoreductase" evidence="9">
    <location>
        <begin position="5"/>
        <end position="335"/>
    </location>
</feature>
<evidence type="ECO:0000256" key="7">
    <source>
        <dbReference type="ARBA" id="ARBA00039751"/>
    </source>
</evidence>
<evidence type="ECO:0000313" key="10">
    <source>
        <dbReference type="EMBL" id="KLT72145.1"/>
    </source>
</evidence>
<name>A0A0J0YPU1_9NEIS</name>
<dbReference type="Gene3D" id="3.50.50.60">
    <property type="entry name" value="FAD/NAD(P)-binding domain"/>
    <property type="match status" value="1"/>
</dbReference>
<evidence type="ECO:0000256" key="4">
    <source>
        <dbReference type="ARBA" id="ARBA00022827"/>
    </source>
</evidence>
<evidence type="ECO:0000259" key="9">
    <source>
        <dbReference type="Pfam" id="PF01266"/>
    </source>
</evidence>
<keyword evidence="3" id="KW-0285">Flavoprotein</keyword>
<comment type="similarity">
    <text evidence="2">Belongs to the DAMOX/DASOX family.</text>
</comment>